<feature type="domain" description="KaiC" evidence="3">
    <location>
        <begin position="14"/>
        <end position="264"/>
    </location>
</feature>
<proteinExistence type="predicted"/>
<gene>
    <name evidence="4" type="ORF">GX950_02515</name>
</gene>
<comment type="caution">
    <text evidence="4">The sequence shown here is derived from an EMBL/GenBank/DDBJ whole genome shotgun (WGS) entry which is preliminary data.</text>
</comment>
<name>A0A7K4BZN5_9ARCH</name>
<protein>
    <submittedName>
        <fullName evidence="4">AAA family ATPase</fullName>
    </submittedName>
</protein>
<evidence type="ECO:0000313" key="4">
    <source>
        <dbReference type="EMBL" id="NMA44662.1"/>
    </source>
</evidence>
<dbReference type="Proteomes" id="UP000526302">
    <property type="component" value="Unassembled WGS sequence"/>
</dbReference>
<dbReference type="PROSITE" id="PS51146">
    <property type="entry name" value="KAIC"/>
    <property type="match status" value="1"/>
</dbReference>
<dbReference type="InterPro" id="IPR027417">
    <property type="entry name" value="P-loop_NTPase"/>
</dbReference>
<accession>A0A7K4BZN5</accession>
<dbReference type="AlphaFoldDB" id="A0A7K4BZN5"/>
<keyword evidence="1" id="KW-0547">Nucleotide-binding</keyword>
<dbReference type="Gene3D" id="3.40.50.300">
    <property type="entry name" value="P-loop containing nucleotide triphosphate hydrolases"/>
    <property type="match status" value="1"/>
</dbReference>
<dbReference type="Pfam" id="PF06745">
    <property type="entry name" value="ATPase"/>
    <property type="match status" value="1"/>
</dbReference>
<evidence type="ECO:0000256" key="2">
    <source>
        <dbReference type="ARBA" id="ARBA00022840"/>
    </source>
</evidence>
<keyword evidence="2" id="KW-0067">ATP-binding</keyword>
<dbReference type="InterPro" id="IPR014774">
    <property type="entry name" value="KaiC-like_dom"/>
</dbReference>
<dbReference type="InterPro" id="IPR010624">
    <property type="entry name" value="KaiC_dom"/>
</dbReference>
<organism evidence="4 5">
    <name type="scientific">Candidatus Iainarchaeum sp</name>
    <dbReference type="NCBI Taxonomy" id="3101447"/>
    <lineage>
        <taxon>Archaea</taxon>
        <taxon>Candidatus Iainarchaeota</taxon>
        <taxon>Candidatus Iainarchaeia</taxon>
        <taxon>Candidatus Iainarchaeales</taxon>
        <taxon>Candidatus Iainarchaeaceae</taxon>
        <taxon>Candidatus Iainarchaeum</taxon>
    </lineage>
</organism>
<sequence length="264" mass="29854">MVKYYYGDKDRAKKYFLPKVEGIDKLFANGVPIGSAVVVEGGPGSGKTIFCLQNCVGACEQGKKVLFMSFEEPEDNLRDHLKMFNFDAEKYEKKGLLRIKRFNALDIARSVEALLSEAKKELLIDVQPVLIPQDFQPDILFIDSLTSISSAFSGESSRFRIYMEQLFRYLESHNITSFLIMETPHPVHLGNVIAGVDQAVSFLSDGIIIMYSVIYENGKRGRAMEILKMRGEEIHRKIVEMDIINGKGLVVYPNKPLKGKFQLT</sequence>
<reference evidence="4 5" key="1">
    <citation type="journal article" date="2020" name="Biotechnol. Biofuels">
        <title>New insights from the biogas microbiome by comprehensive genome-resolved metagenomics of nearly 1600 species originating from multiple anaerobic digesters.</title>
        <authorList>
            <person name="Campanaro S."/>
            <person name="Treu L."/>
            <person name="Rodriguez-R L.M."/>
            <person name="Kovalovszki A."/>
            <person name="Ziels R.M."/>
            <person name="Maus I."/>
            <person name="Zhu X."/>
            <person name="Kougias P.G."/>
            <person name="Basile A."/>
            <person name="Luo G."/>
            <person name="Schluter A."/>
            <person name="Konstantinidis K.T."/>
            <person name="Angelidaki I."/>
        </authorList>
    </citation>
    <scope>NUCLEOTIDE SEQUENCE [LARGE SCALE GENOMIC DNA]</scope>
    <source>
        <strain evidence="4">AS22ysBPME_79</strain>
    </source>
</reference>
<dbReference type="EMBL" id="JAAZKV010000018">
    <property type="protein sequence ID" value="NMA44662.1"/>
    <property type="molecule type" value="Genomic_DNA"/>
</dbReference>
<evidence type="ECO:0000313" key="5">
    <source>
        <dbReference type="Proteomes" id="UP000526302"/>
    </source>
</evidence>
<dbReference type="GO" id="GO:0005524">
    <property type="term" value="F:ATP binding"/>
    <property type="evidence" value="ECO:0007669"/>
    <property type="project" value="UniProtKB-KW"/>
</dbReference>
<dbReference type="PANTHER" id="PTHR43637">
    <property type="entry name" value="UPF0273 PROTEIN TM_0370"/>
    <property type="match status" value="1"/>
</dbReference>
<dbReference type="SUPFAM" id="SSF52540">
    <property type="entry name" value="P-loop containing nucleoside triphosphate hydrolases"/>
    <property type="match status" value="1"/>
</dbReference>
<evidence type="ECO:0000256" key="1">
    <source>
        <dbReference type="ARBA" id="ARBA00022741"/>
    </source>
</evidence>
<evidence type="ECO:0000259" key="3">
    <source>
        <dbReference type="PROSITE" id="PS51146"/>
    </source>
</evidence>